<feature type="non-terminal residue" evidence="4">
    <location>
        <position position="520"/>
    </location>
</feature>
<dbReference type="PANTHER" id="PTHR44329">
    <property type="entry name" value="SERINE/THREONINE-PROTEIN KINASE TNNI3K-RELATED"/>
    <property type="match status" value="1"/>
</dbReference>
<protein>
    <submittedName>
        <fullName evidence="4">2787_t:CDS:1</fullName>
    </submittedName>
</protein>
<dbReference type="SUPFAM" id="SSF56112">
    <property type="entry name" value="Protein kinase-like (PK-like)"/>
    <property type="match status" value="1"/>
</dbReference>
<dbReference type="GO" id="GO:0097527">
    <property type="term" value="P:necroptotic signaling pathway"/>
    <property type="evidence" value="ECO:0007669"/>
    <property type="project" value="TreeGrafter"/>
</dbReference>
<dbReference type="AlphaFoldDB" id="A0A9N9P0P5"/>
<evidence type="ECO:0000313" key="4">
    <source>
        <dbReference type="EMBL" id="CAG8791262.1"/>
    </source>
</evidence>
<dbReference type="PANTHER" id="PTHR44329:SF298">
    <property type="entry name" value="MIXED LINEAGE KINASE DOMAIN-LIKE PROTEIN"/>
    <property type="match status" value="1"/>
</dbReference>
<keyword evidence="5" id="KW-1185">Reference proteome</keyword>
<dbReference type="EMBL" id="CAJVQA010027220">
    <property type="protein sequence ID" value="CAG8791262.1"/>
    <property type="molecule type" value="Genomic_DNA"/>
</dbReference>
<dbReference type="InterPro" id="IPR011990">
    <property type="entry name" value="TPR-like_helical_dom_sf"/>
</dbReference>
<name>A0A9N9P0P5_9GLOM</name>
<evidence type="ECO:0000256" key="1">
    <source>
        <dbReference type="ARBA" id="ARBA00022741"/>
    </source>
</evidence>
<dbReference type="GO" id="GO:0004672">
    <property type="term" value="F:protein kinase activity"/>
    <property type="evidence" value="ECO:0007669"/>
    <property type="project" value="InterPro"/>
</dbReference>
<dbReference type="SUPFAM" id="SSF81901">
    <property type="entry name" value="HCP-like"/>
    <property type="match status" value="1"/>
</dbReference>
<gene>
    <name evidence="4" type="ORF">CPELLU_LOCUS17021</name>
</gene>
<dbReference type="OrthoDB" id="2384430at2759"/>
<feature type="domain" description="Protein kinase" evidence="3">
    <location>
        <begin position="101"/>
        <end position="423"/>
    </location>
</feature>
<dbReference type="Proteomes" id="UP000789759">
    <property type="component" value="Unassembled WGS sequence"/>
</dbReference>
<dbReference type="PROSITE" id="PS50011">
    <property type="entry name" value="PROTEIN_KINASE_DOM"/>
    <property type="match status" value="1"/>
</dbReference>
<dbReference type="Pfam" id="PF07714">
    <property type="entry name" value="PK_Tyr_Ser-Thr"/>
    <property type="match status" value="1"/>
</dbReference>
<evidence type="ECO:0000256" key="2">
    <source>
        <dbReference type="ARBA" id="ARBA00022840"/>
    </source>
</evidence>
<dbReference type="InterPro" id="IPR051681">
    <property type="entry name" value="Ser/Thr_Kinases-Pseudokinases"/>
</dbReference>
<evidence type="ECO:0000313" key="5">
    <source>
        <dbReference type="Proteomes" id="UP000789759"/>
    </source>
</evidence>
<dbReference type="InterPro" id="IPR000719">
    <property type="entry name" value="Prot_kinase_dom"/>
</dbReference>
<accession>A0A9N9P0P5</accession>
<comment type="caution">
    <text evidence="4">The sequence shown here is derived from an EMBL/GenBank/DDBJ whole genome shotgun (WGS) entry which is preliminary data.</text>
</comment>
<dbReference type="InterPro" id="IPR001245">
    <property type="entry name" value="Ser-Thr/Tyr_kinase_cat_dom"/>
</dbReference>
<dbReference type="GO" id="GO:0005524">
    <property type="term" value="F:ATP binding"/>
    <property type="evidence" value="ECO:0007669"/>
    <property type="project" value="UniProtKB-KW"/>
</dbReference>
<sequence length="520" mass="60254">MSKTMAVPMKNEGNQIGIKPLEIAAKVSTDVVEAPTSYVPFAPLIDIFLNLGQDIVTLDQKAEHNKRLGRYLTERLKFITDVSQLVSFGKFLHAGNIVKKYSDLSNTFDGYIESLYQAMNKTLVKNSDFKKAYEIKVIRADLVEMKKFMFAMSDGKTGSDENTFTDIKRIRELSLDDYEPKHESESCGKKIHCRWNNATLLEYAFKEIHGIDDEQTEKEISKSNDGLEYYLVTEWMENGNLQEYYGKHTLDWNKKFEFAIDICRGIAFLNSIEVREYSFNLTDNTTLNSASVLINSNHKAKIANFGLRDITRDIQISLENIGYIAPEKLEHGALLWEIAEEEIPYIRQGIDLQTIQDRVVKEKYREPFSSDAPKVWQDNAYTAMHHDPNFRPRVSKILTTLYDYHHKDEKKTSPMNEFEDDFIIDDSDDSFMTVDAAVEEHQKPDGDRQKAWECFNQFAEQGGITAKYWVAYYLYHCILPEHKDNRQENLQRAVNLFKETADCGKVEAQLRYGFCLWQGY</sequence>
<dbReference type="Gene3D" id="1.10.510.10">
    <property type="entry name" value="Transferase(Phosphotransferase) domain 1"/>
    <property type="match status" value="1"/>
</dbReference>
<proteinExistence type="predicted"/>
<dbReference type="Gene3D" id="1.25.40.10">
    <property type="entry name" value="Tetratricopeptide repeat domain"/>
    <property type="match status" value="1"/>
</dbReference>
<evidence type="ECO:0000259" key="3">
    <source>
        <dbReference type="PROSITE" id="PS50011"/>
    </source>
</evidence>
<organism evidence="4 5">
    <name type="scientific">Cetraspora pellucida</name>
    <dbReference type="NCBI Taxonomy" id="1433469"/>
    <lineage>
        <taxon>Eukaryota</taxon>
        <taxon>Fungi</taxon>
        <taxon>Fungi incertae sedis</taxon>
        <taxon>Mucoromycota</taxon>
        <taxon>Glomeromycotina</taxon>
        <taxon>Glomeromycetes</taxon>
        <taxon>Diversisporales</taxon>
        <taxon>Gigasporaceae</taxon>
        <taxon>Cetraspora</taxon>
    </lineage>
</organism>
<keyword evidence="1" id="KW-0547">Nucleotide-binding</keyword>
<reference evidence="4" key="1">
    <citation type="submission" date="2021-06" db="EMBL/GenBank/DDBJ databases">
        <authorList>
            <person name="Kallberg Y."/>
            <person name="Tangrot J."/>
            <person name="Rosling A."/>
        </authorList>
    </citation>
    <scope>NUCLEOTIDE SEQUENCE</scope>
    <source>
        <strain evidence="4">FL966</strain>
    </source>
</reference>
<keyword evidence="2" id="KW-0067">ATP-binding</keyword>
<dbReference type="InterPro" id="IPR011009">
    <property type="entry name" value="Kinase-like_dom_sf"/>
</dbReference>